<organism evidence="1 2">
    <name type="scientific">Candidatus Electronema aureum</name>
    <dbReference type="NCBI Taxonomy" id="2005002"/>
    <lineage>
        <taxon>Bacteria</taxon>
        <taxon>Pseudomonadati</taxon>
        <taxon>Thermodesulfobacteriota</taxon>
        <taxon>Desulfobulbia</taxon>
        <taxon>Desulfobulbales</taxon>
        <taxon>Desulfobulbaceae</taxon>
        <taxon>Candidatus Electronema</taxon>
    </lineage>
</organism>
<reference evidence="1" key="1">
    <citation type="submission" date="2017-07" db="EMBL/GenBank/DDBJ databases">
        <title>The cable genome - Insights into the physiology and evolution of filamentous bacteria capable of sulfide oxidation via long distance electron transfer.</title>
        <authorList>
            <person name="Thorup C."/>
            <person name="Bjerg J.T."/>
            <person name="Schreiber L."/>
            <person name="Nielsen L.P."/>
            <person name="Kjeldsen K.U."/>
            <person name="Boesen T."/>
            <person name="Boggild A."/>
            <person name="Meysman F."/>
            <person name="Geelhoed J."/>
            <person name="Schramm A."/>
        </authorList>
    </citation>
    <scope>NUCLEOTIDE SEQUENCE [LARGE SCALE GENOMIC DNA]</scope>
    <source>
        <strain evidence="1">GS</strain>
    </source>
</reference>
<sequence length="137" mass="14429">MSDNFKSAHDQATVSVGAALAPSSKPLVGTWINCDKQTGGIVKIEIAVDGKGLVVHAYGACHPDPCDWGAVSGHSYSSSVSSLDAVAFTAVFDAGFSERLLTGHLENGCLIAESYTNFKDGGGRYDYYVKECLCRCA</sequence>
<evidence type="ECO:0008006" key="3">
    <source>
        <dbReference type="Google" id="ProtNLM"/>
    </source>
</evidence>
<keyword evidence="2" id="KW-1185">Reference proteome</keyword>
<dbReference type="AlphaFoldDB" id="A0A521G4I6"/>
<accession>A0A521G4I6</accession>
<protein>
    <recommendedName>
        <fullName evidence="3">Avidin family protein</fullName>
    </recommendedName>
</protein>
<evidence type="ECO:0000313" key="2">
    <source>
        <dbReference type="Proteomes" id="UP000316238"/>
    </source>
</evidence>
<evidence type="ECO:0000313" key="1">
    <source>
        <dbReference type="EMBL" id="TAA75937.1"/>
    </source>
</evidence>
<comment type="caution">
    <text evidence="1">The sequence shown here is derived from an EMBL/GenBank/DDBJ whole genome shotgun (WGS) entry which is preliminary data.</text>
</comment>
<proteinExistence type="predicted"/>
<gene>
    <name evidence="1" type="ORF">CDV28_10259</name>
</gene>
<dbReference type="Proteomes" id="UP000316238">
    <property type="component" value="Unassembled WGS sequence"/>
</dbReference>
<name>A0A521G4I6_9BACT</name>
<dbReference type="EMBL" id="NQJD01000002">
    <property type="protein sequence ID" value="TAA75937.1"/>
    <property type="molecule type" value="Genomic_DNA"/>
</dbReference>